<dbReference type="AlphaFoldDB" id="A0AAN6ZHW0"/>
<sequence>MSTNFVRRTTRILVLNPNSSGAMTDGVEEAIRNMNLSQSTEIYTYTAPPESPASIDDGEDILTSADVVYQNLIETGILNQYDAVLVACFSVHPLVGRLAEMEGACGKLAGTGIFEASILTCLSLLTPGQKWGIVTTGKFWDHHLTEGVNVFLGIGAQSRNAKFAGVETTGLVAGDFHGGIKPAVVREKLREATARLLVGGNVECVVMGCAGMAGLEDIIRSVAVEMYGVERGNRLLVIDGVKAGIGLLEQMARNKRTFQRT</sequence>
<dbReference type="PANTHER" id="PTHR28047">
    <property type="entry name" value="PROTEIN DCG1"/>
    <property type="match status" value="1"/>
</dbReference>
<dbReference type="Gene3D" id="3.40.50.12500">
    <property type="match status" value="1"/>
</dbReference>
<dbReference type="Proteomes" id="UP001304895">
    <property type="component" value="Unassembled WGS sequence"/>
</dbReference>
<comment type="similarity">
    <text evidence="1">Belongs to the HyuE racemase family.</text>
</comment>
<reference evidence="2" key="2">
    <citation type="submission" date="2023-05" db="EMBL/GenBank/DDBJ databases">
        <authorList>
            <consortium name="Lawrence Berkeley National Laboratory"/>
            <person name="Steindorff A."/>
            <person name="Hensen N."/>
            <person name="Bonometti L."/>
            <person name="Westerberg I."/>
            <person name="Brannstrom I.O."/>
            <person name="Guillou S."/>
            <person name="Cros-Aarteil S."/>
            <person name="Calhoun S."/>
            <person name="Haridas S."/>
            <person name="Kuo A."/>
            <person name="Mondo S."/>
            <person name="Pangilinan J."/>
            <person name="Riley R."/>
            <person name="Labutti K."/>
            <person name="Andreopoulos B."/>
            <person name="Lipzen A."/>
            <person name="Chen C."/>
            <person name="Yanf M."/>
            <person name="Daum C."/>
            <person name="Ng V."/>
            <person name="Clum A."/>
            <person name="Ohm R."/>
            <person name="Martin F."/>
            <person name="Silar P."/>
            <person name="Natvig D."/>
            <person name="Lalanne C."/>
            <person name="Gautier V."/>
            <person name="Ament-Velasquez S.L."/>
            <person name="Kruys A."/>
            <person name="Hutchinson M.I."/>
            <person name="Powell A.J."/>
            <person name="Barry K."/>
            <person name="Miller A.N."/>
            <person name="Grigoriev I.V."/>
            <person name="Debuchy R."/>
            <person name="Gladieux P."/>
            <person name="Thoren M.H."/>
            <person name="Johannesson H."/>
        </authorList>
    </citation>
    <scope>NUCLEOTIDE SEQUENCE</scope>
    <source>
        <strain evidence="2">CBS 123565</strain>
    </source>
</reference>
<organism evidence="2 3">
    <name type="scientific">Trichocladium antarcticum</name>
    <dbReference type="NCBI Taxonomy" id="1450529"/>
    <lineage>
        <taxon>Eukaryota</taxon>
        <taxon>Fungi</taxon>
        <taxon>Dikarya</taxon>
        <taxon>Ascomycota</taxon>
        <taxon>Pezizomycotina</taxon>
        <taxon>Sordariomycetes</taxon>
        <taxon>Sordariomycetidae</taxon>
        <taxon>Sordariales</taxon>
        <taxon>Chaetomiaceae</taxon>
        <taxon>Trichocladium</taxon>
    </lineage>
</organism>
<dbReference type="EMBL" id="MU853401">
    <property type="protein sequence ID" value="KAK4139027.1"/>
    <property type="molecule type" value="Genomic_DNA"/>
</dbReference>
<dbReference type="GO" id="GO:0047661">
    <property type="term" value="F:amino-acid racemase activity"/>
    <property type="evidence" value="ECO:0007669"/>
    <property type="project" value="InterPro"/>
</dbReference>
<accession>A0AAN6ZHW0</accession>
<name>A0AAN6ZHW0_9PEZI</name>
<protein>
    <recommendedName>
        <fullName evidence="4">Hydantoin racemase</fullName>
    </recommendedName>
</protein>
<dbReference type="InterPro" id="IPR015942">
    <property type="entry name" value="Asp/Glu/hydantoin_racemase"/>
</dbReference>
<dbReference type="Pfam" id="PF01177">
    <property type="entry name" value="Asp_Glu_race"/>
    <property type="match status" value="1"/>
</dbReference>
<evidence type="ECO:0000256" key="1">
    <source>
        <dbReference type="ARBA" id="ARBA00038414"/>
    </source>
</evidence>
<dbReference type="PANTHER" id="PTHR28047:SF5">
    <property type="entry name" value="PROTEIN DCG1"/>
    <property type="match status" value="1"/>
</dbReference>
<proteinExistence type="inferred from homology"/>
<gene>
    <name evidence="2" type="ORF">BT67DRAFT_414001</name>
</gene>
<keyword evidence="3" id="KW-1185">Reference proteome</keyword>
<evidence type="ECO:0008006" key="4">
    <source>
        <dbReference type="Google" id="ProtNLM"/>
    </source>
</evidence>
<evidence type="ECO:0000313" key="3">
    <source>
        <dbReference type="Proteomes" id="UP001304895"/>
    </source>
</evidence>
<dbReference type="InterPro" id="IPR052186">
    <property type="entry name" value="Hydantoin_racemase-like"/>
</dbReference>
<reference evidence="2" key="1">
    <citation type="journal article" date="2023" name="Mol. Phylogenet. Evol.">
        <title>Genome-scale phylogeny and comparative genomics of the fungal order Sordariales.</title>
        <authorList>
            <person name="Hensen N."/>
            <person name="Bonometti L."/>
            <person name="Westerberg I."/>
            <person name="Brannstrom I.O."/>
            <person name="Guillou S."/>
            <person name="Cros-Aarteil S."/>
            <person name="Calhoun S."/>
            <person name="Haridas S."/>
            <person name="Kuo A."/>
            <person name="Mondo S."/>
            <person name="Pangilinan J."/>
            <person name="Riley R."/>
            <person name="LaButti K."/>
            <person name="Andreopoulos B."/>
            <person name="Lipzen A."/>
            <person name="Chen C."/>
            <person name="Yan M."/>
            <person name="Daum C."/>
            <person name="Ng V."/>
            <person name="Clum A."/>
            <person name="Steindorff A."/>
            <person name="Ohm R.A."/>
            <person name="Martin F."/>
            <person name="Silar P."/>
            <person name="Natvig D.O."/>
            <person name="Lalanne C."/>
            <person name="Gautier V."/>
            <person name="Ament-Velasquez S.L."/>
            <person name="Kruys A."/>
            <person name="Hutchinson M.I."/>
            <person name="Powell A.J."/>
            <person name="Barry K."/>
            <person name="Miller A.N."/>
            <person name="Grigoriev I.V."/>
            <person name="Debuchy R."/>
            <person name="Gladieux P."/>
            <person name="Hiltunen Thoren M."/>
            <person name="Johannesson H."/>
        </authorList>
    </citation>
    <scope>NUCLEOTIDE SEQUENCE</scope>
    <source>
        <strain evidence="2">CBS 123565</strain>
    </source>
</reference>
<dbReference type="InterPro" id="IPR053714">
    <property type="entry name" value="Iso_Racemase_Enz_sf"/>
</dbReference>
<comment type="caution">
    <text evidence="2">The sequence shown here is derived from an EMBL/GenBank/DDBJ whole genome shotgun (WGS) entry which is preliminary data.</text>
</comment>
<evidence type="ECO:0000313" key="2">
    <source>
        <dbReference type="EMBL" id="KAK4139027.1"/>
    </source>
</evidence>